<proteinExistence type="predicted"/>
<sequence length="268" mass="29497">MAFGRRRQEDKPAAEPAETAVEEAPETGRAPGGGPWDAAEDTVPEMERLDFGALQVPIGPGIEVQVNLEPSEFDAEGNPVNGKIVAITVIAGESSMQLQALAAPKRAGIWDELRKELAEEVTQNAEGQVQETEGPFGTELHAMIPAPLTPEVLEQMPEEMREQIPQEIIDQGYAWQPLRFVGVDGPRWFLRAVVTGAAVQDEEQWQFLEDLFRQVVVVRGDQPMPPRELLELTLPAEAQQAFAQQEGEDGDDDGINPFERGPEISEVR</sequence>
<gene>
    <name evidence="2" type="ORF">GCM10010439_35760</name>
</gene>
<name>A0ABP6GTF9_9ACTN</name>
<dbReference type="Pfam" id="PF12502">
    <property type="entry name" value="DUF3710"/>
    <property type="match status" value="1"/>
</dbReference>
<protein>
    <submittedName>
        <fullName evidence="2">DUF3710 domain-containing protein</fullName>
    </submittedName>
</protein>
<dbReference type="InterPro" id="IPR022183">
    <property type="entry name" value="DUF3710"/>
</dbReference>
<dbReference type="Proteomes" id="UP001501842">
    <property type="component" value="Unassembled WGS sequence"/>
</dbReference>
<dbReference type="RefSeq" id="WP_344451555.1">
    <property type="nucleotide sequence ID" value="NZ_BAAATZ010000012.1"/>
</dbReference>
<evidence type="ECO:0000313" key="2">
    <source>
        <dbReference type="EMBL" id="GAA2728155.1"/>
    </source>
</evidence>
<feature type="region of interest" description="Disordered" evidence="1">
    <location>
        <begin position="1"/>
        <end position="42"/>
    </location>
</feature>
<accession>A0ABP6GTF9</accession>
<dbReference type="EMBL" id="BAAATZ010000012">
    <property type="protein sequence ID" value="GAA2728155.1"/>
    <property type="molecule type" value="Genomic_DNA"/>
</dbReference>
<evidence type="ECO:0000313" key="3">
    <source>
        <dbReference type="Proteomes" id="UP001501842"/>
    </source>
</evidence>
<keyword evidence="3" id="KW-1185">Reference proteome</keyword>
<comment type="caution">
    <text evidence="2">The sequence shown here is derived from an EMBL/GenBank/DDBJ whole genome shotgun (WGS) entry which is preliminary data.</text>
</comment>
<reference evidence="3" key="1">
    <citation type="journal article" date="2019" name="Int. J. Syst. Evol. Microbiol.">
        <title>The Global Catalogue of Microorganisms (GCM) 10K type strain sequencing project: providing services to taxonomists for standard genome sequencing and annotation.</title>
        <authorList>
            <consortium name="The Broad Institute Genomics Platform"/>
            <consortium name="The Broad Institute Genome Sequencing Center for Infectious Disease"/>
            <person name="Wu L."/>
            <person name="Ma J."/>
        </authorList>
    </citation>
    <scope>NUCLEOTIDE SEQUENCE [LARGE SCALE GENOMIC DNA]</scope>
    <source>
        <strain evidence="3">JCM 8201</strain>
    </source>
</reference>
<feature type="compositionally biased region" description="Basic and acidic residues" evidence="1">
    <location>
        <begin position="1"/>
        <end position="13"/>
    </location>
</feature>
<organism evidence="2 3">
    <name type="scientific">Actinocorallia aurantiaca</name>
    <dbReference type="NCBI Taxonomy" id="46204"/>
    <lineage>
        <taxon>Bacteria</taxon>
        <taxon>Bacillati</taxon>
        <taxon>Actinomycetota</taxon>
        <taxon>Actinomycetes</taxon>
        <taxon>Streptosporangiales</taxon>
        <taxon>Thermomonosporaceae</taxon>
        <taxon>Actinocorallia</taxon>
    </lineage>
</organism>
<feature type="region of interest" description="Disordered" evidence="1">
    <location>
        <begin position="238"/>
        <end position="268"/>
    </location>
</feature>
<evidence type="ECO:0000256" key="1">
    <source>
        <dbReference type="SAM" id="MobiDB-lite"/>
    </source>
</evidence>